<name>A0AAD9S991_PHOAM</name>
<dbReference type="Pfam" id="PF13561">
    <property type="entry name" value="adh_short_C2"/>
    <property type="match status" value="1"/>
</dbReference>
<dbReference type="SUPFAM" id="SSF51735">
    <property type="entry name" value="NAD(P)-binding Rossmann-fold domains"/>
    <property type="match status" value="1"/>
</dbReference>
<comment type="similarity">
    <text evidence="1">Belongs to the short-chain dehydrogenases/reductases (SDR) family.</text>
</comment>
<dbReference type="InterPro" id="IPR020904">
    <property type="entry name" value="Sc_DH/Rdtase_CS"/>
</dbReference>
<dbReference type="SUPFAM" id="SSF54236">
    <property type="entry name" value="Ubiquitin-like"/>
    <property type="match status" value="1"/>
</dbReference>
<dbReference type="PANTHER" id="PTHR43618">
    <property type="entry name" value="7-ALPHA-HYDROXYSTEROID DEHYDROGENASE"/>
    <property type="match status" value="1"/>
</dbReference>
<keyword evidence="7" id="KW-1185">Reference proteome</keyword>
<accession>A0AAD9S991</accession>
<protein>
    <recommendedName>
        <fullName evidence="8">Ubiquitin-like domain-containing protein</fullName>
    </recommendedName>
</protein>
<feature type="compositionally biased region" description="Low complexity" evidence="4">
    <location>
        <begin position="746"/>
        <end position="757"/>
    </location>
</feature>
<keyword evidence="5" id="KW-0812">Transmembrane</keyword>
<feature type="region of interest" description="Disordered" evidence="4">
    <location>
        <begin position="721"/>
        <end position="772"/>
    </location>
</feature>
<proteinExistence type="inferred from homology"/>
<sequence length="1171" mass="124684">MLRVERTQHVRKLPIMAEDAPSSSNAPSQGESPLAVNISIISPSLAVNAPLNFTGLPVSTTIGQLKEKIREVLDARPANEQQRLIHQGKLLNRESETLLDIFGEQKLRASDQVAIHLVIRDYVDPQHASSQAAPARDQSPAPNTASRPNAPSVLNSAATPQHHHHPGHHHHHLPPRFGGPTPHAGQTHSPFPVHGLGAAPPGNQTSAQLVAQQQQLMQQYLNQLNQRPGGHHGQQARASVGLQGLPVPGQAINPQFPSNHGQGRNSPHPEYQGYVRETVGPNGEVVRVTMNSAFIAPNGQVFPVNFQNLQQGNGGSPAPAHGGPFSTNDVQNIIRNADASQATSLMTNAMHRSASGASLANLNLNGQRQPIQTPGVTVPRRPGSTVPLSRTATPDPTRTSSHGSVSAPPANPAMRMPTPNQPEVYILNSPQGPRALLVNNLSEMYYTPAPRYHMPQIVPNFTSAWLQPPPTQPRPGFATDHAQQAAQPQPVAAQAEHQAPQNGNVRVHYFQGPAAQQQNQQQQVQARPLAPGGPQFHPANPEGGLAGALFAALWPHIWLLIRLGVFVWWFTSSDTSWTRWFTIMAIATAVFLINTGLLNGVAHNIFNPVRQHLDGLIPLGAPGPNGNREAGGNNAPAANQAAVGGGGNDNRERQPQPGQQQGGPDPAQAAARLMAQRQQQNANWFLDQVRRLERAGLLFLASIAPGVAERHIAALEAQERAERERREAEERAERERREAEERAADEATAASADGAAAPGETQNTDSSEAFGRDIEISCASTRRRKPFSTELKSQNNRQPIISDQTVCLQYTIDNTNHPKFQGVAIHACTPGHELFMGLDASDHSPAHGRMNSHDGYGTPVPVGRLEQPSLGTIPRKTPPLASSKMADVNIQDFPSLFSVKGKVAVVTGGSRGLGLTAASALLQAGASKVFISSRKAKACDEAVAALNKLPNLSPGAQAISVPADSSTVEGVQKLADGVAAHTEHVDILLANAGATWGEAFDTHPDSAFAKVMDLNVRAVFNTVRLLAPLLQKRASVDDPSRVVITSSVAGLGVGTLGRQGTYGYSASKAAVLHLGRNLALELGPRHITVNSICPGFFPTKMSNGLLELSGGVEKLAAGNPMKRLGRPEDIAGVIVYLCSRAGSHVNGDAIEIDGGALWQRGELMAPGEAKL</sequence>
<evidence type="ECO:0000313" key="7">
    <source>
        <dbReference type="Proteomes" id="UP001265746"/>
    </source>
</evidence>
<feature type="compositionally biased region" description="Basic residues" evidence="4">
    <location>
        <begin position="161"/>
        <end position="174"/>
    </location>
</feature>
<evidence type="ECO:0000256" key="2">
    <source>
        <dbReference type="ARBA" id="ARBA00022857"/>
    </source>
</evidence>
<feature type="compositionally biased region" description="Polar residues" evidence="4">
    <location>
        <begin position="140"/>
        <end position="159"/>
    </location>
</feature>
<feature type="region of interest" description="Disordered" evidence="4">
    <location>
        <begin position="620"/>
        <end position="675"/>
    </location>
</feature>
<dbReference type="InterPro" id="IPR036291">
    <property type="entry name" value="NAD(P)-bd_dom_sf"/>
</dbReference>
<dbReference type="FunFam" id="3.40.50.720:FF:000084">
    <property type="entry name" value="Short-chain dehydrogenase reductase"/>
    <property type="match status" value="1"/>
</dbReference>
<feature type="region of interest" description="Disordered" evidence="4">
    <location>
        <begin position="514"/>
        <end position="540"/>
    </location>
</feature>
<feature type="region of interest" description="Disordered" evidence="4">
    <location>
        <begin position="467"/>
        <end position="498"/>
    </location>
</feature>
<feature type="region of interest" description="Disordered" evidence="4">
    <location>
        <begin position="367"/>
        <end position="421"/>
    </location>
</feature>
<keyword evidence="3" id="KW-0560">Oxidoreductase</keyword>
<evidence type="ECO:0000256" key="4">
    <source>
        <dbReference type="SAM" id="MobiDB-lite"/>
    </source>
</evidence>
<feature type="region of interest" description="Disordered" evidence="4">
    <location>
        <begin position="1"/>
        <end position="31"/>
    </location>
</feature>
<dbReference type="InterPro" id="IPR029071">
    <property type="entry name" value="Ubiquitin-like_domsf"/>
</dbReference>
<evidence type="ECO:0000256" key="5">
    <source>
        <dbReference type="SAM" id="Phobius"/>
    </source>
</evidence>
<feature type="region of interest" description="Disordered" evidence="4">
    <location>
        <begin position="309"/>
        <end position="329"/>
    </location>
</feature>
<dbReference type="EMBL" id="JAUJFL010000005">
    <property type="protein sequence ID" value="KAK2602771.1"/>
    <property type="molecule type" value="Genomic_DNA"/>
</dbReference>
<dbReference type="AlphaFoldDB" id="A0AAD9S991"/>
<dbReference type="PANTHER" id="PTHR43618:SF12">
    <property type="entry name" value="OXIDOREDUCTASE, SHORT-CHAIN DEHYDROGENASE_REDUCTASE FAMILY (AFU_ORTHOLOGUE AFUA_1G14540)"/>
    <property type="match status" value="1"/>
</dbReference>
<evidence type="ECO:0000313" key="6">
    <source>
        <dbReference type="EMBL" id="KAK2602771.1"/>
    </source>
</evidence>
<dbReference type="PROSITE" id="PS00061">
    <property type="entry name" value="ADH_SHORT"/>
    <property type="match status" value="1"/>
</dbReference>
<evidence type="ECO:0000256" key="1">
    <source>
        <dbReference type="ARBA" id="ARBA00006484"/>
    </source>
</evidence>
<dbReference type="InterPro" id="IPR052178">
    <property type="entry name" value="Sec_Metab_Biosynth_SDR"/>
</dbReference>
<dbReference type="Proteomes" id="UP001265746">
    <property type="component" value="Unassembled WGS sequence"/>
</dbReference>
<organism evidence="6 7">
    <name type="scientific">Phomopsis amygdali</name>
    <name type="common">Fusicoccum amygdali</name>
    <dbReference type="NCBI Taxonomy" id="1214568"/>
    <lineage>
        <taxon>Eukaryota</taxon>
        <taxon>Fungi</taxon>
        <taxon>Dikarya</taxon>
        <taxon>Ascomycota</taxon>
        <taxon>Pezizomycotina</taxon>
        <taxon>Sordariomycetes</taxon>
        <taxon>Sordariomycetidae</taxon>
        <taxon>Diaporthales</taxon>
        <taxon>Diaporthaceae</taxon>
        <taxon>Diaporthe</taxon>
    </lineage>
</organism>
<feature type="transmembrane region" description="Helical" evidence="5">
    <location>
        <begin position="545"/>
        <end position="569"/>
    </location>
</feature>
<feature type="compositionally biased region" description="Low complexity" evidence="4">
    <location>
        <begin position="620"/>
        <end position="642"/>
    </location>
</feature>
<comment type="caution">
    <text evidence="6">The sequence shown here is derived from an EMBL/GenBank/DDBJ whole genome shotgun (WGS) entry which is preliminary data.</text>
</comment>
<feature type="compositionally biased region" description="Low complexity" evidence="4">
    <location>
        <begin position="482"/>
        <end position="498"/>
    </location>
</feature>
<dbReference type="PRINTS" id="PR00081">
    <property type="entry name" value="GDHRDH"/>
</dbReference>
<dbReference type="Gene3D" id="3.40.50.720">
    <property type="entry name" value="NAD(P)-binding Rossmann-like Domain"/>
    <property type="match status" value="1"/>
</dbReference>
<dbReference type="GO" id="GO:0016491">
    <property type="term" value="F:oxidoreductase activity"/>
    <property type="evidence" value="ECO:0007669"/>
    <property type="project" value="UniProtKB-KW"/>
</dbReference>
<feature type="compositionally biased region" description="Polar residues" evidence="4">
    <location>
        <begin position="386"/>
        <end position="404"/>
    </location>
</feature>
<reference evidence="6" key="1">
    <citation type="submission" date="2023-06" db="EMBL/GenBank/DDBJ databases">
        <authorList>
            <person name="Noh H."/>
        </authorList>
    </citation>
    <scope>NUCLEOTIDE SEQUENCE</scope>
    <source>
        <strain evidence="6">DUCC20226</strain>
    </source>
</reference>
<keyword evidence="2" id="KW-0521">NADP</keyword>
<feature type="compositionally biased region" description="Polar residues" evidence="4">
    <location>
        <begin position="21"/>
        <end position="31"/>
    </location>
</feature>
<keyword evidence="5" id="KW-1133">Transmembrane helix</keyword>
<feature type="compositionally biased region" description="Low complexity" evidence="4">
    <location>
        <begin position="514"/>
        <end position="526"/>
    </location>
</feature>
<feature type="transmembrane region" description="Helical" evidence="5">
    <location>
        <begin position="581"/>
        <end position="602"/>
    </location>
</feature>
<evidence type="ECO:0000256" key="3">
    <source>
        <dbReference type="ARBA" id="ARBA00023002"/>
    </source>
</evidence>
<keyword evidence="5" id="KW-0472">Membrane</keyword>
<dbReference type="InterPro" id="IPR002347">
    <property type="entry name" value="SDR_fam"/>
</dbReference>
<feature type="compositionally biased region" description="Basic and acidic residues" evidence="4">
    <location>
        <begin position="721"/>
        <end position="745"/>
    </location>
</feature>
<feature type="region of interest" description="Disordered" evidence="4">
    <location>
        <begin position="128"/>
        <end position="210"/>
    </location>
</feature>
<evidence type="ECO:0008006" key="8">
    <source>
        <dbReference type="Google" id="ProtNLM"/>
    </source>
</evidence>
<gene>
    <name evidence="6" type="ORF">N8I77_009278</name>
</gene>
<feature type="compositionally biased region" description="Low complexity" evidence="4">
    <location>
        <begin position="655"/>
        <end position="675"/>
    </location>
</feature>
<dbReference type="Gene3D" id="3.10.20.90">
    <property type="entry name" value="Phosphatidylinositol 3-kinase Catalytic Subunit, Chain A, domain 1"/>
    <property type="match status" value="1"/>
</dbReference>